<dbReference type="Proteomes" id="UP000007800">
    <property type="component" value="Unassembled WGS sequence"/>
</dbReference>
<protein>
    <submittedName>
        <fullName evidence="1">Uncharacterized protein</fullName>
    </submittedName>
</protein>
<dbReference type="OrthoDB" id="270189at2759"/>
<keyword evidence="2" id="KW-1185">Reference proteome</keyword>
<evidence type="ECO:0000313" key="2">
    <source>
        <dbReference type="Proteomes" id="UP000007800"/>
    </source>
</evidence>
<evidence type="ECO:0000313" key="1">
    <source>
        <dbReference type="EMBL" id="EER02923.1"/>
    </source>
</evidence>
<accession>C5LK34</accession>
<reference evidence="1 2" key="1">
    <citation type="submission" date="2008-07" db="EMBL/GenBank/DDBJ databases">
        <authorList>
            <person name="El-Sayed N."/>
            <person name="Caler E."/>
            <person name="Inman J."/>
            <person name="Amedeo P."/>
            <person name="Hass B."/>
            <person name="Wortman J."/>
        </authorList>
    </citation>
    <scope>NUCLEOTIDE SEQUENCE [LARGE SCALE GENOMIC DNA]</scope>
    <source>
        <strain evidence="2">ATCC 50983 / TXsc</strain>
    </source>
</reference>
<name>C5LK34_PERM5</name>
<dbReference type="GeneID" id="9051413"/>
<dbReference type="RefSeq" id="XP_002771107.1">
    <property type="nucleotide sequence ID" value="XM_002771061.1"/>
</dbReference>
<gene>
    <name evidence="1" type="ORF">Pmar_PMAR000916</name>
</gene>
<proteinExistence type="predicted"/>
<dbReference type="EMBL" id="GG682711">
    <property type="protein sequence ID" value="EER02923.1"/>
    <property type="molecule type" value="Genomic_DNA"/>
</dbReference>
<organism evidence="2">
    <name type="scientific">Perkinsus marinus (strain ATCC 50983 / TXsc)</name>
    <dbReference type="NCBI Taxonomy" id="423536"/>
    <lineage>
        <taxon>Eukaryota</taxon>
        <taxon>Sar</taxon>
        <taxon>Alveolata</taxon>
        <taxon>Perkinsozoa</taxon>
        <taxon>Perkinsea</taxon>
        <taxon>Perkinsida</taxon>
        <taxon>Perkinsidae</taxon>
        <taxon>Perkinsus</taxon>
    </lineage>
</organism>
<dbReference type="InParanoid" id="C5LK34"/>
<dbReference type="AlphaFoldDB" id="C5LK34"/>
<sequence length="86" mass="9982">MDITRVLSEELSADWDLTNSRNESPRELKALRDKMLRLVWISMVTAPPERSGQIPPVLEVYMRITDAEATQIISENRYVVEYSTKK</sequence>